<reference evidence="1" key="1">
    <citation type="submission" date="2014-09" db="EMBL/GenBank/DDBJ databases">
        <authorList>
            <person name="Magalhaes I.L.F."/>
            <person name="Oliveira U."/>
            <person name="Santos F.R."/>
            <person name="Vidigal T.H.D.A."/>
            <person name="Brescovit A.D."/>
            <person name="Santos A.J."/>
        </authorList>
    </citation>
    <scope>NUCLEOTIDE SEQUENCE</scope>
    <source>
        <tissue evidence="1">Shoot tissue taken approximately 20 cm above the soil surface</tissue>
    </source>
</reference>
<name>A0A0A9FA78_ARUDO</name>
<dbReference type="EMBL" id="GBRH01256098">
    <property type="protein sequence ID" value="JAD41797.1"/>
    <property type="molecule type" value="Transcribed_RNA"/>
</dbReference>
<protein>
    <submittedName>
        <fullName evidence="1">Uncharacterized protein</fullName>
    </submittedName>
</protein>
<evidence type="ECO:0000313" key="1">
    <source>
        <dbReference type="EMBL" id="JAE05153.1"/>
    </source>
</evidence>
<sequence>MPAEGRGRDWPG</sequence>
<accession>A0A0A9FA78</accession>
<dbReference type="EMBL" id="GBRH01192743">
    <property type="protein sequence ID" value="JAE05153.1"/>
    <property type="molecule type" value="Transcribed_RNA"/>
</dbReference>
<proteinExistence type="predicted"/>
<reference evidence="1" key="2">
    <citation type="journal article" date="2015" name="Data Brief">
        <title>Shoot transcriptome of the giant reed, Arundo donax.</title>
        <authorList>
            <person name="Barrero R.A."/>
            <person name="Guerrero F.D."/>
            <person name="Moolhuijzen P."/>
            <person name="Goolsby J.A."/>
            <person name="Tidwell J."/>
            <person name="Bellgard S.E."/>
            <person name="Bellgard M.I."/>
        </authorList>
    </citation>
    <scope>NUCLEOTIDE SEQUENCE</scope>
    <source>
        <tissue evidence="1">Shoot tissue taken approximately 20 cm above the soil surface</tissue>
    </source>
</reference>
<organism evidence="1">
    <name type="scientific">Arundo donax</name>
    <name type="common">Giant reed</name>
    <name type="synonym">Donax arundinaceus</name>
    <dbReference type="NCBI Taxonomy" id="35708"/>
    <lineage>
        <taxon>Eukaryota</taxon>
        <taxon>Viridiplantae</taxon>
        <taxon>Streptophyta</taxon>
        <taxon>Embryophyta</taxon>
        <taxon>Tracheophyta</taxon>
        <taxon>Spermatophyta</taxon>
        <taxon>Magnoliopsida</taxon>
        <taxon>Liliopsida</taxon>
        <taxon>Poales</taxon>
        <taxon>Poaceae</taxon>
        <taxon>PACMAD clade</taxon>
        <taxon>Arundinoideae</taxon>
        <taxon>Arundineae</taxon>
        <taxon>Arundo</taxon>
    </lineage>
</organism>